<reference evidence="5" key="1">
    <citation type="submission" date="2022-08" db="EMBL/GenBank/DDBJ databases">
        <title>Genome analysis of Corynebacteriales strain.</title>
        <authorList>
            <person name="Lee S.D."/>
        </authorList>
    </citation>
    <scope>NUCLEOTIDE SEQUENCE</scope>
    <source>
        <strain evidence="5">D3-21</strain>
    </source>
</reference>
<evidence type="ECO:0000256" key="2">
    <source>
        <dbReference type="ARBA" id="ARBA00022741"/>
    </source>
</evidence>
<dbReference type="Pfam" id="PF00005">
    <property type="entry name" value="ABC_tran"/>
    <property type="match status" value="2"/>
</dbReference>
<evidence type="ECO:0000259" key="4">
    <source>
        <dbReference type="PROSITE" id="PS50893"/>
    </source>
</evidence>
<keyword evidence="6" id="KW-1185">Reference proteome</keyword>
<keyword evidence="2" id="KW-0547">Nucleotide-binding</keyword>
<dbReference type="EMBL" id="JANRHA010000003">
    <property type="protein sequence ID" value="MDG3014086.1"/>
    <property type="molecule type" value="Genomic_DNA"/>
</dbReference>
<dbReference type="PANTHER" id="PTHR19211">
    <property type="entry name" value="ATP-BINDING TRANSPORT PROTEIN-RELATED"/>
    <property type="match status" value="1"/>
</dbReference>
<comment type="caution">
    <text evidence="5">The sequence shown here is derived from an EMBL/GenBank/DDBJ whole genome shotgun (WGS) entry which is preliminary data.</text>
</comment>
<dbReference type="PANTHER" id="PTHR19211:SF6">
    <property type="entry name" value="BLL7188 PROTEIN"/>
    <property type="match status" value="1"/>
</dbReference>
<dbReference type="InterPro" id="IPR003593">
    <property type="entry name" value="AAA+_ATPase"/>
</dbReference>
<evidence type="ECO:0000256" key="1">
    <source>
        <dbReference type="ARBA" id="ARBA00022737"/>
    </source>
</evidence>
<dbReference type="GO" id="GO:0005524">
    <property type="term" value="F:ATP binding"/>
    <property type="evidence" value="ECO:0007669"/>
    <property type="project" value="UniProtKB-KW"/>
</dbReference>
<dbReference type="FunFam" id="3.40.50.300:FF:001320">
    <property type="entry name" value="Heme ABC transporter ATP-binding protein"/>
    <property type="match status" value="1"/>
</dbReference>
<evidence type="ECO:0000313" key="6">
    <source>
        <dbReference type="Proteomes" id="UP001152755"/>
    </source>
</evidence>
<dbReference type="RefSeq" id="WP_277831944.1">
    <property type="nucleotide sequence ID" value="NZ_JAAIVF010000002.1"/>
</dbReference>
<dbReference type="Gene3D" id="3.40.50.300">
    <property type="entry name" value="P-loop containing nucleotide triphosphate hydrolases"/>
    <property type="match status" value="2"/>
</dbReference>
<dbReference type="InterPro" id="IPR003439">
    <property type="entry name" value="ABC_transporter-like_ATP-bd"/>
</dbReference>
<protein>
    <submittedName>
        <fullName evidence="5">ATP-binding cassette domain-containing protein</fullName>
    </submittedName>
</protein>
<dbReference type="GO" id="GO:0016887">
    <property type="term" value="F:ATP hydrolysis activity"/>
    <property type="evidence" value="ECO:0007669"/>
    <property type="project" value="InterPro"/>
</dbReference>
<dbReference type="InterPro" id="IPR050611">
    <property type="entry name" value="ABCF"/>
</dbReference>
<accession>A0A9X4M458</accession>
<proteinExistence type="predicted"/>
<dbReference type="SUPFAM" id="SSF52540">
    <property type="entry name" value="P-loop containing nucleoside triphosphate hydrolases"/>
    <property type="match status" value="2"/>
</dbReference>
<dbReference type="SMART" id="SM00382">
    <property type="entry name" value="AAA"/>
    <property type="match status" value="2"/>
</dbReference>
<dbReference type="PROSITE" id="PS50893">
    <property type="entry name" value="ABC_TRANSPORTER_2"/>
    <property type="match status" value="1"/>
</dbReference>
<keyword evidence="1" id="KW-0677">Repeat</keyword>
<dbReference type="AlphaFoldDB" id="A0A9X4M458"/>
<dbReference type="PROSITE" id="PS00211">
    <property type="entry name" value="ABC_TRANSPORTER_1"/>
    <property type="match status" value="2"/>
</dbReference>
<dbReference type="Proteomes" id="UP001152755">
    <property type="component" value="Unassembled WGS sequence"/>
</dbReference>
<dbReference type="InterPro" id="IPR027417">
    <property type="entry name" value="P-loop_NTPase"/>
</dbReference>
<gene>
    <name evidence="5" type="ORF">NVS88_05880</name>
</gene>
<evidence type="ECO:0000313" key="5">
    <source>
        <dbReference type="EMBL" id="MDG3014086.1"/>
    </source>
</evidence>
<sequence>MPTFPSTASSGAARPSLSLSALRFAWPDGSRVFTDLSAEFGVGHIGLIGANGAGKSTLLELVAGRRSPDSGSITIRGELGYLRQDLLLDTRLRVDEILGIAALRAALHRVESGEGSDADLAQLAGNWDVEERAIALLHRLGLDRIVGDAADLDRRVGTLSGGEATLLGLVAELLRGPDVLLLDEPTNSLDRGARARLSDELARFPGTVVTVSHDRSLLERVDTIAELRDGELRLFGGPLSHYEEVIAAEQHAARSAVRDAESDVRKQARELAETQTKLARRRRYGDKMSANKREPKIVMGMRKRQAEVSAGKLRGTHQDRLADSRDTLARAQDGLREDREIRIDLSETAVHPSQVVVETPGLVVHGPERIALVGPNGGGKTTLLRAVADAPPAVPFALLPQRLDVFDEETSLLDNLRRHAPRSPDQALRGLLARFLFRGNASEAPVSTLSGGERVRAALALALATDPTPKLLMLDEPTNNLDMASARQLGQALRAFRGALIVVSHDVGFLRDAEMGRWLEMDAGAIREIDPL</sequence>
<name>A0A9X4M458_9ACTN</name>
<dbReference type="InterPro" id="IPR017871">
    <property type="entry name" value="ABC_transporter-like_CS"/>
</dbReference>
<feature type="domain" description="ABC transporter" evidence="4">
    <location>
        <begin position="17"/>
        <end position="254"/>
    </location>
</feature>
<evidence type="ECO:0000256" key="3">
    <source>
        <dbReference type="ARBA" id="ARBA00022840"/>
    </source>
</evidence>
<keyword evidence="3 5" id="KW-0067">ATP-binding</keyword>
<organism evidence="5 6">
    <name type="scientific">Speluncibacter jeojiensis</name>
    <dbReference type="NCBI Taxonomy" id="2710754"/>
    <lineage>
        <taxon>Bacteria</taxon>
        <taxon>Bacillati</taxon>
        <taxon>Actinomycetota</taxon>
        <taxon>Actinomycetes</taxon>
        <taxon>Mycobacteriales</taxon>
        <taxon>Speluncibacteraceae</taxon>
        <taxon>Speluncibacter</taxon>
    </lineage>
</organism>